<reference evidence="18" key="1">
    <citation type="submission" date="2021-01" db="EMBL/GenBank/DDBJ databases">
        <authorList>
            <person name="Corre E."/>
            <person name="Pelletier E."/>
            <person name="Niang G."/>
            <person name="Scheremetjew M."/>
            <person name="Finn R."/>
            <person name="Kale V."/>
            <person name="Holt S."/>
            <person name="Cochrane G."/>
            <person name="Meng A."/>
            <person name="Brown T."/>
            <person name="Cohen L."/>
        </authorList>
    </citation>
    <scope>NUCLEOTIDE SEQUENCE</scope>
    <source>
        <strain evidence="18">CCMP2078</strain>
    </source>
</reference>
<feature type="domain" description="Biotin carboxylation" evidence="15">
    <location>
        <begin position="1"/>
        <end position="296"/>
    </location>
</feature>
<dbReference type="PROSITE" id="PS50989">
    <property type="entry name" value="COA_CT_CTER"/>
    <property type="match status" value="1"/>
</dbReference>
<keyword evidence="5" id="KW-0276">Fatty acid metabolism</keyword>
<sequence length="1821" mass="201324">MSANADELQNNFFQVQNEVPGSPMFMMQLCTNARHLEVQVIGDEHGKAVALNGRDCSTQRRFQKIFEEGPPTIAPVDRFHEMEKAAQRLVQSIGYIGAGTVEYLYNAADDKYYFLELNPRLQVEHPVTEGITQVNMPATQLQVAMGLPLDRIPDIRRFYMKDPNGPGGDIDFFEDPYDLNNHIIAARITAENPDEGFKPTSGSIERVKFQPTSNVWGYFSVGANGGIHEYADSQFGHLFAKGATREEARKNLVMALKDVEVRGEIRTTVEYLAQLLETDAFKQNTIDTSWLDGIIREKSVKVQELLDDEDIVVGAVVARAYAHIQDDEQSMLENLQKGQVSLQPLISMTSFPMELTYKDTKYIFTVTRTSASSIRLTINGRNVDATFREQSDKSLIVNWGGKQRRLVAREEPLGLRMSLDGTTVLLPTVYDPSELRTDVTGKVVRYLFEEGDEVEAGKPYVEVEAMKMIMALKASETGKIKPSLSPGSIINAGDLLASLDLKDPSKSKQISTFDGALGSTVEGSIQVESFDEAKARLMNVMDGFEDDYTSLVPQLLELSEDGATASAAVNELLNAYLHAEIPFASASSRDEAVATLIKANKETLGHVLNLGRAHVASQRRSVLAATLLRSLLTFSDRYGDVPVSDTLPSVLQQLGELPGKNYGEVALLASTLAKEMSTSPFEQRQAELRSMLLGSVDREALSVSGSLSAGVDLLASLFTDPDEAVREAAFEVYIRRVYRAHRIVDISVDPDAGEVKWSFQFRDTPQDQSPIRHGYMALVDGVSSEAVHKATSYLAGQDSGPGAASMTNVIHFAFSEQAEDETKRVQESEAVFTSAAEALRMSKVRMVNLLTPRGQEFPAYYTFQECDTYVEDPLRRDMRPTFPQLLELSRLSENFDLKRLDSVGRNVQMYLGVEKERGDAPPPGARKRPRPQAIFLRAISHSSDVLGETGAERLLLQSFDELERTLLDPNVADTVSARLFVHVLPEFTANTPLEVVQMFKSRMRMLLARHASRLINLKVDEIEVKVRVAIETEDNSPPLSLRLMASSMSGEWLSLDAYLEYPDPITGMTKQFCPIDEAEGVPGPNAMCLMEPYKTSTRVQMKRSAARRIGTTYAYDYLGLFEIDILKEWANHIDGMQLAGLTVEDTPEGVFSATELVMGADGKLSPSDRLVGTNDIGMVGWHCTMKTPEYPEGREIVIIANDVTFQSGSFGVKEDDFFYAASSYARERGIPRIYLSSNSGARIGLVEELKPMLNVAWKDPANPAQGFDYLYLTQEDFANLKPGTVVAHEASYNGATVMALDDVIGTEHGIGVENLRGSGMIAGETSRAYDEIFTLSYVSGRSVGIGAYLVRLGQRTIQMKNGPMLLTGFNALNKLLGREVYTSQDQLGGPQVMFPNGVTHQLAEDDKDGIAKIVRWLSYVPKDINSPPPRTPMSDPVDREVAWVPPPQPYDPRNFLTGNVGADGSYLAGFFDKNSFEESLAGWGKSVVVGRAKLGGIPMGVIAVETRLMEQIIPADPANPDSREAVQLQAGQVWFPDSAFKTAQAIQDFRGENLPVMIFANWRGFSGGTRDMYGEILKYGAMIVDALRVHNMPVFVYIPVNGELRGGAWVVIDPTINPAKMEMYADREARGGILEPPGICEVKFRAADQIKVMQRLDPVLKELNQELTNAPPEAADDIQAQIKEREENLLPFYTQVAIEFADLHDRSGRMQAKGVIRDTINWRNSRSYFYWRLRRRLAEDALVEKVQKAAVTSAMAEEAGAAFKLKLDGMLSTEGIYGDDRATTEWLEGTGAEKAAEAVKEVATGALQKAIAEMEARLAQL</sequence>
<dbReference type="SUPFAM" id="SSF51246">
    <property type="entry name" value="Rudiment single hybrid motif"/>
    <property type="match status" value="1"/>
</dbReference>
<keyword evidence="8" id="KW-0275">Fatty acid biosynthesis</keyword>
<dbReference type="InterPro" id="IPR029045">
    <property type="entry name" value="ClpP/crotonase-like_dom_sf"/>
</dbReference>
<dbReference type="PROSITE" id="PS50979">
    <property type="entry name" value="BC"/>
    <property type="match status" value="1"/>
</dbReference>
<dbReference type="InterPro" id="IPR005479">
    <property type="entry name" value="CPAse_ATP-bd"/>
</dbReference>
<dbReference type="InterPro" id="IPR011762">
    <property type="entry name" value="COA_CT_N"/>
</dbReference>
<dbReference type="GO" id="GO:0003989">
    <property type="term" value="F:acetyl-CoA carboxylase activity"/>
    <property type="evidence" value="ECO:0007669"/>
    <property type="project" value="UniProtKB-EC"/>
</dbReference>
<evidence type="ECO:0000259" key="17">
    <source>
        <dbReference type="PROSITE" id="PS50989"/>
    </source>
</evidence>
<dbReference type="InterPro" id="IPR005482">
    <property type="entry name" value="Biotin_COase_C"/>
</dbReference>
<evidence type="ECO:0000256" key="10">
    <source>
        <dbReference type="ARBA" id="ARBA00048065"/>
    </source>
</evidence>
<dbReference type="InterPro" id="IPR013537">
    <property type="entry name" value="AcCoA_COase_cen"/>
</dbReference>
<dbReference type="Gene3D" id="3.30.470.20">
    <property type="entry name" value="ATP-grasp fold, B domain"/>
    <property type="match status" value="1"/>
</dbReference>
<evidence type="ECO:0000256" key="4">
    <source>
        <dbReference type="ARBA" id="ARBA00022741"/>
    </source>
</evidence>
<keyword evidence="4 12" id="KW-0547">Nucleotide-binding</keyword>
<evidence type="ECO:0000259" key="13">
    <source>
        <dbReference type="PROSITE" id="PS50968"/>
    </source>
</evidence>
<dbReference type="FunFam" id="3.90.226.10:FF:000010">
    <property type="entry name" value="acetyl-CoA carboxylase isoform X2"/>
    <property type="match status" value="1"/>
</dbReference>
<dbReference type="InterPro" id="IPR011764">
    <property type="entry name" value="Biotin_carboxylation_dom"/>
</dbReference>
<dbReference type="InterPro" id="IPR000089">
    <property type="entry name" value="Biotin_lipoyl"/>
</dbReference>
<evidence type="ECO:0000256" key="12">
    <source>
        <dbReference type="PROSITE-ProRule" id="PRU00409"/>
    </source>
</evidence>
<gene>
    <name evidence="18" type="ORF">PPYR1160_LOCUS4475</name>
</gene>
<dbReference type="GO" id="GO:2001295">
    <property type="term" value="P:malonyl-CoA biosynthetic process"/>
    <property type="evidence" value="ECO:0007669"/>
    <property type="project" value="UniProtKB-UniPathway"/>
</dbReference>
<evidence type="ECO:0000256" key="7">
    <source>
        <dbReference type="ARBA" id="ARBA00023098"/>
    </source>
</evidence>
<dbReference type="SUPFAM" id="SSF51230">
    <property type="entry name" value="Single hybrid motif"/>
    <property type="match status" value="1"/>
</dbReference>
<dbReference type="GO" id="GO:0004075">
    <property type="term" value="F:biotin carboxylase activity"/>
    <property type="evidence" value="ECO:0007669"/>
    <property type="project" value="UniProtKB-EC"/>
</dbReference>
<dbReference type="CDD" id="cd06850">
    <property type="entry name" value="biotinyl_domain"/>
    <property type="match status" value="1"/>
</dbReference>
<evidence type="ECO:0000313" key="18">
    <source>
        <dbReference type="EMBL" id="CAD8254983.1"/>
    </source>
</evidence>
<dbReference type="PANTHER" id="PTHR45728:SF3">
    <property type="entry name" value="ACETYL-COA CARBOXYLASE"/>
    <property type="match status" value="1"/>
</dbReference>
<dbReference type="InterPro" id="IPR049076">
    <property type="entry name" value="ACCA"/>
</dbReference>
<dbReference type="Pfam" id="PF00364">
    <property type="entry name" value="Biotin_lipoyl"/>
    <property type="match status" value="1"/>
</dbReference>
<dbReference type="SUPFAM" id="SSF52096">
    <property type="entry name" value="ClpP/crotonase"/>
    <property type="match status" value="2"/>
</dbReference>
<dbReference type="Pfam" id="PF08326">
    <property type="entry name" value="ACC_central"/>
    <property type="match status" value="2"/>
</dbReference>
<protein>
    <recommendedName>
        <fullName evidence="19">Acetyl-CoA carboxylase</fullName>
    </recommendedName>
</protein>
<dbReference type="PROSITE" id="PS00867">
    <property type="entry name" value="CPSASE_2"/>
    <property type="match status" value="1"/>
</dbReference>
<dbReference type="InterPro" id="IPR011763">
    <property type="entry name" value="COA_CT_C"/>
</dbReference>
<evidence type="ECO:0000256" key="8">
    <source>
        <dbReference type="ARBA" id="ARBA00023160"/>
    </source>
</evidence>
<evidence type="ECO:0000256" key="6">
    <source>
        <dbReference type="ARBA" id="ARBA00022840"/>
    </source>
</evidence>
<evidence type="ECO:0000256" key="2">
    <source>
        <dbReference type="ARBA" id="ARBA00022516"/>
    </source>
</evidence>
<accession>A0A7R9U720</accession>
<dbReference type="SMART" id="SM00878">
    <property type="entry name" value="Biotin_carb_C"/>
    <property type="match status" value="1"/>
</dbReference>
<comment type="catalytic activity">
    <reaction evidence="10">
        <text>hydrogencarbonate + acetyl-CoA + ATP = malonyl-CoA + ADP + phosphate + H(+)</text>
        <dbReference type="Rhea" id="RHEA:11308"/>
        <dbReference type="ChEBI" id="CHEBI:15378"/>
        <dbReference type="ChEBI" id="CHEBI:17544"/>
        <dbReference type="ChEBI" id="CHEBI:30616"/>
        <dbReference type="ChEBI" id="CHEBI:43474"/>
        <dbReference type="ChEBI" id="CHEBI:57288"/>
        <dbReference type="ChEBI" id="CHEBI:57384"/>
        <dbReference type="ChEBI" id="CHEBI:456216"/>
        <dbReference type="EC" id="6.4.1.2"/>
    </reaction>
</comment>
<name>A0A7R9U720_9STRA</name>
<evidence type="ECO:0000256" key="9">
    <source>
        <dbReference type="ARBA" id="ARBA00023268"/>
    </source>
</evidence>
<dbReference type="PROSITE" id="PS50980">
    <property type="entry name" value="COA_CT_NTER"/>
    <property type="match status" value="1"/>
</dbReference>
<keyword evidence="7" id="KW-0443">Lipid metabolism</keyword>
<dbReference type="Pfam" id="PF02786">
    <property type="entry name" value="CPSase_L_D2"/>
    <property type="match status" value="1"/>
</dbReference>
<dbReference type="Pfam" id="PF01039">
    <property type="entry name" value="Carboxyl_trans"/>
    <property type="match status" value="1"/>
</dbReference>
<evidence type="ECO:0000256" key="11">
    <source>
        <dbReference type="ARBA" id="ARBA00048600"/>
    </source>
</evidence>
<dbReference type="Gene3D" id="2.40.50.100">
    <property type="match status" value="1"/>
</dbReference>
<dbReference type="PROSITE" id="PS50968">
    <property type="entry name" value="BIOTINYL_LIPOYL"/>
    <property type="match status" value="1"/>
</dbReference>
<keyword evidence="9" id="KW-0511">Multifunctional enzyme</keyword>
<feature type="domain" description="ATP-grasp" evidence="14">
    <location>
        <begin position="81"/>
        <end position="145"/>
    </location>
</feature>
<evidence type="ECO:0000259" key="15">
    <source>
        <dbReference type="PROSITE" id="PS50979"/>
    </source>
</evidence>
<evidence type="ECO:0000259" key="16">
    <source>
        <dbReference type="PROSITE" id="PS50980"/>
    </source>
</evidence>
<dbReference type="SUPFAM" id="SSF56059">
    <property type="entry name" value="Glutathione synthetase ATP-binding domain-like"/>
    <property type="match status" value="1"/>
</dbReference>
<evidence type="ECO:0008006" key="19">
    <source>
        <dbReference type="Google" id="ProtNLM"/>
    </source>
</evidence>
<dbReference type="InterPro" id="IPR034733">
    <property type="entry name" value="AcCoA_carboxyl_beta"/>
</dbReference>
<evidence type="ECO:0000256" key="1">
    <source>
        <dbReference type="ARBA" id="ARBA00004956"/>
    </source>
</evidence>
<dbReference type="Pfam" id="PF21385">
    <property type="entry name" value="ACCA_BT"/>
    <property type="match status" value="1"/>
</dbReference>
<keyword evidence="3" id="KW-0436">Ligase</keyword>
<keyword evidence="6 12" id="KW-0067">ATP-binding</keyword>
<keyword evidence="2" id="KW-0444">Lipid biosynthesis</keyword>
<dbReference type="Pfam" id="PF02785">
    <property type="entry name" value="Biotin_carb_C"/>
    <property type="match status" value="1"/>
</dbReference>
<dbReference type="InterPro" id="IPR011054">
    <property type="entry name" value="Rudment_hybrid_motif"/>
</dbReference>
<evidence type="ECO:0000259" key="14">
    <source>
        <dbReference type="PROSITE" id="PS50975"/>
    </source>
</evidence>
<dbReference type="InterPro" id="IPR011053">
    <property type="entry name" value="Single_hybrid_motif"/>
</dbReference>
<dbReference type="PROSITE" id="PS50975">
    <property type="entry name" value="ATP_GRASP"/>
    <property type="match status" value="1"/>
</dbReference>
<dbReference type="UniPathway" id="UPA00655">
    <property type="reaction ID" value="UER00711"/>
</dbReference>
<comment type="catalytic activity">
    <reaction evidence="11">
        <text>N(6)-biotinyl-L-lysyl-[protein] + hydrogencarbonate + ATP = N(6)-carboxybiotinyl-L-lysyl-[protein] + ADP + phosphate + H(+)</text>
        <dbReference type="Rhea" id="RHEA:13501"/>
        <dbReference type="Rhea" id="RHEA-COMP:10505"/>
        <dbReference type="Rhea" id="RHEA-COMP:10506"/>
        <dbReference type="ChEBI" id="CHEBI:15378"/>
        <dbReference type="ChEBI" id="CHEBI:17544"/>
        <dbReference type="ChEBI" id="CHEBI:30616"/>
        <dbReference type="ChEBI" id="CHEBI:43474"/>
        <dbReference type="ChEBI" id="CHEBI:83144"/>
        <dbReference type="ChEBI" id="CHEBI:83145"/>
        <dbReference type="ChEBI" id="CHEBI:456216"/>
        <dbReference type="EC" id="6.3.4.14"/>
    </reaction>
</comment>
<dbReference type="GO" id="GO:0046872">
    <property type="term" value="F:metal ion binding"/>
    <property type="evidence" value="ECO:0007669"/>
    <property type="project" value="InterPro"/>
</dbReference>
<dbReference type="GO" id="GO:0005524">
    <property type="term" value="F:ATP binding"/>
    <property type="evidence" value="ECO:0007669"/>
    <property type="project" value="UniProtKB-UniRule"/>
</dbReference>
<dbReference type="FunFam" id="2.40.50.100:FF:000005">
    <property type="entry name" value="Acetyl-CoA carboxylase 1"/>
    <property type="match status" value="1"/>
</dbReference>
<dbReference type="EMBL" id="HBEA01005840">
    <property type="protein sequence ID" value="CAD8254983.1"/>
    <property type="molecule type" value="Transcribed_RNA"/>
</dbReference>
<organism evidence="18">
    <name type="scientific">Pinguiococcus pyrenoidosus</name>
    <dbReference type="NCBI Taxonomy" id="172671"/>
    <lineage>
        <taxon>Eukaryota</taxon>
        <taxon>Sar</taxon>
        <taxon>Stramenopiles</taxon>
        <taxon>Ochrophyta</taxon>
        <taxon>Pinguiophyceae</taxon>
        <taxon>Pinguiochrysidales</taxon>
        <taxon>Pinguiochrysidaceae</taxon>
        <taxon>Pinguiococcus</taxon>
    </lineage>
</organism>
<dbReference type="Gene3D" id="3.90.226.10">
    <property type="entry name" value="2-enoyl-CoA Hydratase, Chain A, domain 1"/>
    <property type="match status" value="2"/>
</dbReference>
<dbReference type="InterPro" id="IPR011761">
    <property type="entry name" value="ATP-grasp"/>
</dbReference>
<dbReference type="Gene3D" id="2.40.460.10">
    <property type="entry name" value="Biotin dependent carboxylase carboxyltransferase"/>
    <property type="match status" value="1"/>
</dbReference>
<evidence type="ECO:0000256" key="5">
    <source>
        <dbReference type="ARBA" id="ARBA00022832"/>
    </source>
</evidence>
<dbReference type="PANTHER" id="PTHR45728">
    <property type="entry name" value="ACETYL-COA CARBOXYLASE, ISOFORM A"/>
    <property type="match status" value="1"/>
</dbReference>
<dbReference type="GO" id="GO:0006633">
    <property type="term" value="P:fatty acid biosynthetic process"/>
    <property type="evidence" value="ECO:0007669"/>
    <property type="project" value="UniProtKB-KW"/>
</dbReference>
<dbReference type="InterPro" id="IPR049074">
    <property type="entry name" value="ACCA_BT"/>
</dbReference>
<feature type="domain" description="Lipoyl-binding" evidence="13">
    <location>
        <begin position="426"/>
        <end position="500"/>
    </location>
</feature>
<feature type="domain" description="CoA carboxyltransferase C-terminal" evidence="17">
    <location>
        <begin position="1436"/>
        <end position="1748"/>
    </location>
</feature>
<feature type="domain" description="CoA carboxyltransferase N-terminal" evidence="16">
    <location>
        <begin position="1092"/>
        <end position="1432"/>
    </location>
</feature>
<proteinExistence type="predicted"/>
<comment type="pathway">
    <text evidence="1">Lipid metabolism; malonyl-CoA biosynthesis; malonyl-CoA from acetyl-CoA: step 1/1.</text>
</comment>
<evidence type="ECO:0000256" key="3">
    <source>
        <dbReference type="ARBA" id="ARBA00022598"/>
    </source>
</evidence>